<reference evidence="1 2" key="1">
    <citation type="submission" date="2017-02" db="EMBL/GenBank/DDBJ databases">
        <authorList>
            <person name="Peterson S.W."/>
        </authorList>
    </citation>
    <scope>NUCLEOTIDE SEQUENCE [LARGE SCALE GENOMIC DNA]</scope>
    <source>
        <strain evidence="1 2">ATCC 17233</strain>
    </source>
</reference>
<keyword evidence="2" id="KW-1185">Reference proteome</keyword>
<proteinExistence type="predicted"/>
<dbReference type="RefSeq" id="WP_159444164.1">
    <property type="nucleotide sequence ID" value="NZ_FMTO01000014.1"/>
</dbReference>
<dbReference type="AlphaFoldDB" id="A0A1T4Q577"/>
<organism evidence="1 2">
    <name type="scientific">Eubacterium ruminantium</name>
    <dbReference type="NCBI Taxonomy" id="42322"/>
    <lineage>
        <taxon>Bacteria</taxon>
        <taxon>Bacillati</taxon>
        <taxon>Bacillota</taxon>
        <taxon>Clostridia</taxon>
        <taxon>Eubacteriales</taxon>
        <taxon>Eubacteriaceae</taxon>
        <taxon>Eubacterium</taxon>
    </lineage>
</organism>
<protein>
    <submittedName>
        <fullName evidence="1">Uncharacterized protein</fullName>
    </submittedName>
</protein>
<evidence type="ECO:0000313" key="1">
    <source>
        <dbReference type="EMBL" id="SJZ98826.1"/>
    </source>
</evidence>
<sequence>MPKYKLDCTDFKGYKEKEMDIVGLMSYYATEIDKSEYGEFDDWLCEMKRCGLITIIK</sequence>
<dbReference type="Proteomes" id="UP000189857">
    <property type="component" value="Unassembled WGS sequence"/>
</dbReference>
<gene>
    <name evidence="1" type="ORF">SAMN02745110_02264</name>
</gene>
<accession>A0A1T4Q577</accession>
<name>A0A1T4Q577_9FIRM</name>
<evidence type="ECO:0000313" key="2">
    <source>
        <dbReference type="Proteomes" id="UP000189857"/>
    </source>
</evidence>
<dbReference type="EMBL" id="FUXA01000016">
    <property type="protein sequence ID" value="SJZ98826.1"/>
    <property type="molecule type" value="Genomic_DNA"/>
</dbReference>